<evidence type="ECO:0000313" key="3">
    <source>
        <dbReference type="Proteomes" id="UP001341135"/>
    </source>
</evidence>
<dbReference type="EMBL" id="AP028907">
    <property type="protein sequence ID" value="BES81777.1"/>
    <property type="molecule type" value="Genomic_DNA"/>
</dbReference>
<accession>A0ABM8IZS0</accession>
<feature type="coiled-coil region" evidence="1">
    <location>
        <begin position="23"/>
        <end position="102"/>
    </location>
</feature>
<keyword evidence="3" id="KW-1185">Reference proteome</keyword>
<keyword evidence="1" id="KW-0175">Coiled coil</keyword>
<sequence length="113" mass="13238">MSLGAVAEELQRRYPGLLRSSLVEAIRRRLAEAERELREVEAELEKLRRRHGMDLEEFEKAMDDSFEAHEAWIEWKFLHEARKSLEEEIGELRQLLRKALGEVPGHSSEAREA</sequence>
<proteinExistence type="predicted"/>
<evidence type="ECO:0000256" key="1">
    <source>
        <dbReference type="SAM" id="Coils"/>
    </source>
</evidence>
<protein>
    <submittedName>
        <fullName evidence="2">Uncharacterized protein</fullName>
    </submittedName>
</protein>
<evidence type="ECO:0000313" key="2">
    <source>
        <dbReference type="EMBL" id="BES81777.1"/>
    </source>
</evidence>
<dbReference type="Proteomes" id="UP001341135">
    <property type="component" value="Chromosome"/>
</dbReference>
<gene>
    <name evidence="2" type="ORF">PABY_13440</name>
</gene>
<reference evidence="2 3" key="1">
    <citation type="submission" date="2023-09" db="EMBL/GenBank/DDBJ databases">
        <title>Pyrofollis japonicus gen. nov. sp. nov., a novel member of the family Pyrodictiaceae isolated from the Iheya North hydrothermal field.</title>
        <authorList>
            <person name="Miyazaki U."/>
            <person name="Sanari M."/>
            <person name="Tame A."/>
            <person name="Kitajima M."/>
            <person name="Okamoto A."/>
            <person name="Sawayama S."/>
            <person name="Miyazaki J."/>
            <person name="Takai K."/>
            <person name="Nakagawa S."/>
        </authorList>
    </citation>
    <scope>NUCLEOTIDE SEQUENCE [LARGE SCALE GENOMIC DNA]</scope>
    <source>
        <strain evidence="2 3">AV2</strain>
    </source>
</reference>
<dbReference type="RefSeq" id="WP_338248486.1">
    <property type="nucleotide sequence ID" value="NZ_AP028907.1"/>
</dbReference>
<dbReference type="InterPro" id="IPR053716">
    <property type="entry name" value="Flag_assembly_chemotaxis_eff"/>
</dbReference>
<dbReference type="GeneID" id="89289359"/>
<organism evidence="2 3">
    <name type="scientific">Pyrodictium abyssi</name>
    <dbReference type="NCBI Taxonomy" id="54256"/>
    <lineage>
        <taxon>Archaea</taxon>
        <taxon>Thermoproteota</taxon>
        <taxon>Thermoprotei</taxon>
        <taxon>Desulfurococcales</taxon>
        <taxon>Pyrodictiaceae</taxon>
        <taxon>Pyrodictium</taxon>
    </lineage>
</organism>
<name>A0ABM8IZS0_9CREN</name>
<dbReference type="Gene3D" id="1.10.287.1700">
    <property type="match status" value="1"/>
</dbReference>